<reference evidence="1" key="1">
    <citation type="submission" date="2018-05" db="EMBL/GenBank/DDBJ databases">
        <authorList>
            <person name="Lanie J.A."/>
            <person name="Ng W.-L."/>
            <person name="Kazmierczak K.M."/>
            <person name="Andrzejewski T.M."/>
            <person name="Davidsen T.M."/>
            <person name="Wayne K.J."/>
            <person name="Tettelin H."/>
            <person name="Glass J.I."/>
            <person name="Rusch D."/>
            <person name="Podicherti R."/>
            <person name="Tsui H.-C.T."/>
            <person name="Winkler M.E."/>
        </authorList>
    </citation>
    <scope>NUCLEOTIDE SEQUENCE</scope>
</reference>
<proteinExistence type="predicted"/>
<dbReference type="EMBL" id="UINC01194807">
    <property type="protein sequence ID" value="SVE11078.1"/>
    <property type="molecule type" value="Genomic_DNA"/>
</dbReference>
<evidence type="ECO:0000313" key="1">
    <source>
        <dbReference type="EMBL" id="SVE11078.1"/>
    </source>
</evidence>
<protein>
    <submittedName>
        <fullName evidence="1">Uncharacterized protein</fullName>
    </submittedName>
</protein>
<feature type="non-terminal residue" evidence="1">
    <location>
        <position position="1"/>
    </location>
</feature>
<organism evidence="1">
    <name type="scientific">marine metagenome</name>
    <dbReference type="NCBI Taxonomy" id="408172"/>
    <lineage>
        <taxon>unclassified sequences</taxon>
        <taxon>metagenomes</taxon>
        <taxon>ecological metagenomes</taxon>
    </lineage>
</organism>
<sequence>VKCIARASLIAGLLAVTPVQALGPVDGEAGVVTWAVDDYQD</sequence>
<dbReference type="AlphaFoldDB" id="A0A383AV97"/>
<accession>A0A383AV97</accession>
<name>A0A383AV97_9ZZZZ</name>
<gene>
    <name evidence="1" type="ORF">METZ01_LOCUS463932</name>
</gene>
<feature type="non-terminal residue" evidence="1">
    <location>
        <position position="41"/>
    </location>
</feature>